<evidence type="ECO:0000313" key="5">
    <source>
        <dbReference type="EMBL" id="MBB6646568.1"/>
    </source>
</evidence>
<name>A0A7J9SIL2_9EURY</name>
<evidence type="ECO:0000313" key="6">
    <source>
        <dbReference type="Proteomes" id="UP000546257"/>
    </source>
</evidence>
<dbReference type="EMBL" id="JACKXD010000003">
    <property type="protein sequence ID" value="MBB6646568.1"/>
    <property type="molecule type" value="Genomic_DNA"/>
</dbReference>
<dbReference type="InterPro" id="IPR007050">
    <property type="entry name" value="HTH_bacterioopsin"/>
</dbReference>
<dbReference type="RefSeq" id="WP_185192934.1">
    <property type="nucleotide sequence ID" value="NZ_JACKXD010000003.1"/>
</dbReference>
<dbReference type="InterPro" id="IPR013324">
    <property type="entry name" value="RNA_pol_sigma_r3/r4-like"/>
</dbReference>
<evidence type="ECO:0000256" key="1">
    <source>
        <dbReference type="ARBA" id="ARBA00023015"/>
    </source>
</evidence>
<reference evidence="5 6" key="1">
    <citation type="submission" date="2020-08" db="EMBL/GenBank/DDBJ databases">
        <authorList>
            <person name="Seo M.-J."/>
        </authorList>
    </citation>
    <scope>NUCLEOTIDE SEQUENCE [LARGE SCALE GENOMIC DNA]</scope>
    <source>
        <strain evidence="5 6">MBLA0160</strain>
    </source>
</reference>
<keyword evidence="1" id="KW-0805">Transcription regulation</keyword>
<dbReference type="Pfam" id="PF04967">
    <property type="entry name" value="HTH_10"/>
    <property type="match status" value="1"/>
</dbReference>
<dbReference type="InterPro" id="IPR036388">
    <property type="entry name" value="WH-like_DNA-bd_sf"/>
</dbReference>
<dbReference type="PANTHER" id="PTHR34236">
    <property type="entry name" value="DIMETHYL SULFOXIDE REDUCTASE TRANSCRIPTIONAL ACTIVATOR"/>
    <property type="match status" value="1"/>
</dbReference>
<dbReference type="Gene3D" id="1.10.10.10">
    <property type="entry name" value="Winged helix-like DNA-binding domain superfamily/Winged helix DNA-binding domain"/>
    <property type="match status" value="1"/>
</dbReference>
<dbReference type="Pfam" id="PF15915">
    <property type="entry name" value="BAT"/>
    <property type="match status" value="1"/>
</dbReference>
<evidence type="ECO:0000256" key="2">
    <source>
        <dbReference type="ARBA" id="ARBA00023163"/>
    </source>
</evidence>
<evidence type="ECO:0000259" key="4">
    <source>
        <dbReference type="Pfam" id="PF15915"/>
    </source>
</evidence>
<dbReference type="PANTHER" id="PTHR34236:SF1">
    <property type="entry name" value="DIMETHYL SULFOXIDE REDUCTASE TRANSCRIPTIONAL ACTIVATOR"/>
    <property type="match status" value="1"/>
</dbReference>
<dbReference type="AlphaFoldDB" id="A0A7J9SIL2"/>
<proteinExistence type="predicted"/>
<sequence length="221" mass="24875">MSIIAKVHFSHPNMALATVIESFPDVAIRVLQEVSTDPVSNTSFFIIETDRTDALERALEADHTVERAERVSRYQDWPVYSVEFSSEAMLLGSAVTEHGGFALDAQQHDGGWVERWQLPDRESFQSVWQYALDRSFQFDIIKINQIPDSSGSNMFGMTDKQRETIAYAYNNGYFGDPSEITLEEIADDLGISTTAVSGRIRRGIEKMVESTIPEADGQQRL</sequence>
<evidence type="ECO:0000259" key="3">
    <source>
        <dbReference type="Pfam" id="PF04967"/>
    </source>
</evidence>
<feature type="domain" description="Bacterioopsin transcriptional activator GAF and HTH associated" evidence="4">
    <location>
        <begin position="27"/>
        <end position="131"/>
    </location>
</feature>
<dbReference type="InterPro" id="IPR031803">
    <property type="entry name" value="BAT_GAF/HTH-assoc"/>
</dbReference>
<dbReference type="SUPFAM" id="SSF88659">
    <property type="entry name" value="Sigma3 and sigma4 domains of RNA polymerase sigma factors"/>
    <property type="match status" value="1"/>
</dbReference>
<keyword evidence="2" id="KW-0804">Transcription</keyword>
<accession>A0A7J9SIL2</accession>
<feature type="domain" description="HTH bat-type" evidence="3">
    <location>
        <begin position="157"/>
        <end position="208"/>
    </location>
</feature>
<organism evidence="5 6">
    <name type="scientific">Halobellus ruber</name>
    <dbReference type="NCBI Taxonomy" id="2761102"/>
    <lineage>
        <taxon>Archaea</taxon>
        <taxon>Methanobacteriati</taxon>
        <taxon>Methanobacteriota</taxon>
        <taxon>Stenosarchaea group</taxon>
        <taxon>Halobacteria</taxon>
        <taxon>Halobacteriales</taxon>
        <taxon>Haloferacaceae</taxon>
        <taxon>Halobellus</taxon>
    </lineage>
</organism>
<protein>
    <submittedName>
        <fullName evidence="5">Helix-turn-helix domain-containing protein</fullName>
    </submittedName>
</protein>
<gene>
    <name evidence="5" type="ORF">H5V44_09750</name>
</gene>
<dbReference type="Proteomes" id="UP000546257">
    <property type="component" value="Unassembled WGS sequence"/>
</dbReference>
<comment type="caution">
    <text evidence="5">The sequence shown here is derived from an EMBL/GenBank/DDBJ whole genome shotgun (WGS) entry which is preliminary data.</text>
</comment>
<keyword evidence="6" id="KW-1185">Reference proteome</keyword>